<accession>A0A6B2H919</accession>
<dbReference type="Proteomes" id="UP000478546">
    <property type="component" value="Unassembled WGS sequence"/>
</dbReference>
<sequence length="142" mass="16919">MKNFYLDADYEYDFDLYGLVSSGKDYTLAWWLNKLFALRLTKQKDICYTLPGREQLLVSNYEFCTDHSIIRLFRNKALGTNTLRKPYLLPDIKEYDFVLQITGSLPKRHPHNFVNMLLHIPLVQYVKQFDPLSLKFKENLIF</sequence>
<dbReference type="InterPro" id="IPR047690">
    <property type="entry name" value="IPExxxVDY_fam"/>
</dbReference>
<gene>
    <name evidence="1" type="ORF">GWO68_17100</name>
</gene>
<name>A0A6B2H919_9BACT</name>
<comment type="caution">
    <text evidence="1">The sequence shown here is derived from an EMBL/GenBank/DDBJ whole genome shotgun (WGS) entry which is preliminary data.</text>
</comment>
<keyword evidence="2" id="KW-1185">Reference proteome</keyword>
<dbReference type="NCBIfam" id="NF033205">
    <property type="entry name" value="IPExxxVDY"/>
    <property type="match status" value="1"/>
</dbReference>
<proteinExistence type="predicted"/>
<protein>
    <submittedName>
        <fullName evidence="1">IPExxxVDY family protein</fullName>
    </submittedName>
</protein>
<dbReference type="EMBL" id="JAAEAA010000032">
    <property type="protein sequence ID" value="NDK57646.1"/>
    <property type="molecule type" value="Genomic_DNA"/>
</dbReference>
<dbReference type="AlphaFoldDB" id="A0A6B2H919"/>
<evidence type="ECO:0000313" key="2">
    <source>
        <dbReference type="Proteomes" id="UP000478546"/>
    </source>
</evidence>
<reference evidence="1 2" key="1">
    <citation type="submission" date="2020-01" db="EMBL/GenBank/DDBJ databases">
        <authorList>
            <person name="Kim M.K."/>
        </authorList>
    </citation>
    <scope>NUCLEOTIDE SEQUENCE [LARGE SCALE GENOMIC DNA]</scope>
    <source>
        <strain evidence="1 2">BT213</strain>
    </source>
</reference>
<organism evidence="1 2">
    <name type="scientific">Pontibacter fetidus</name>
    <dbReference type="NCBI Taxonomy" id="2700082"/>
    <lineage>
        <taxon>Bacteria</taxon>
        <taxon>Pseudomonadati</taxon>
        <taxon>Bacteroidota</taxon>
        <taxon>Cytophagia</taxon>
        <taxon>Cytophagales</taxon>
        <taxon>Hymenobacteraceae</taxon>
        <taxon>Pontibacter</taxon>
    </lineage>
</organism>
<evidence type="ECO:0000313" key="1">
    <source>
        <dbReference type="EMBL" id="NDK57646.1"/>
    </source>
</evidence>
<dbReference type="RefSeq" id="WP_162347703.1">
    <property type="nucleotide sequence ID" value="NZ_JAAEAA010000032.1"/>
</dbReference>